<evidence type="ECO:0000313" key="4">
    <source>
        <dbReference type="Proteomes" id="UP000650533"/>
    </source>
</evidence>
<feature type="compositionally biased region" description="Polar residues" evidence="1">
    <location>
        <begin position="542"/>
        <end position="571"/>
    </location>
</feature>
<feature type="compositionally biased region" description="Basic and acidic residues" evidence="1">
    <location>
        <begin position="97"/>
        <end position="106"/>
    </location>
</feature>
<feature type="region of interest" description="Disordered" evidence="1">
    <location>
        <begin position="303"/>
        <end position="322"/>
    </location>
</feature>
<feature type="region of interest" description="Disordered" evidence="1">
    <location>
        <begin position="66"/>
        <end position="106"/>
    </location>
</feature>
<evidence type="ECO:0000313" key="3">
    <source>
        <dbReference type="EMBL" id="QRW20043.1"/>
    </source>
</evidence>
<dbReference type="Proteomes" id="UP000650533">
    <property type="component" value="Chromosome 5"/>
</dbReference>
<evidence type="ECO:0000256" key="2">
    <source>
        <dbReference type="SAM" id="Phobius"/>
    </source>
</evidence>
<feature type="region of interest" description="Disordered" evidence="1">
    <location>
        <begin position="517"/>
        <end position="574"/>
    </location>
</feature>
<feature type="compositionally biased region" description="Basic and acidic residues" evidence="1">
    <location>
        <begin position="223"/>
        <end position="244"/>
    </location>
</feature>
<feature type="region of interest" description="Disordered" evidence="1">
    <location>
        <begin position="1"/>
        <end position="48"/>
    </location>
</feature>
<dbReference type="RefSeq" id="XP_043180280.1">
    <property type="nucleotide sequence ID" value="XM_043328834.1"/>
</dbReference>
<sequence length="667" mass="73383">MASTPKTAFPTSQSAPLSPAHEYDVRSPTNEDPLLPQDPVSPTRPRTRTLSKLSVTGRKVLALGGRASVRSTFSNTSRASRGSRRRMHGRGMSGDSTRLREGGRLESLTRRASVDALTLKGRWRELCSTVSTEDSEERDQLLLERAQSPHGHVTSSQSLMPDQEERERERTRSLPRPRASLVSSPIDEDKTPDLDSFSYPSVTMPLNIRPKGHRRGTASKENASLDKSRLSVDQRVRPSLDYKPRPGKSRPRTKSAPLGVSQQRKSVEVVGILTNGNNSGRTTPNYTLGRGAGRVVIVNSATTPNNVNKMGTPTRKTTQSSPVPTAIDAEAGGQMLGQPGVIVTAATPPAPRRSLSMPIEGLLGVMEFVPESFEGRRKGKRSRKDSANALIPPVPEVNGNGKGKRKVEREPTDASDTTAKKPRLSVDEMDITFMGEPLFGGKPQHRRGGLGSQASSHPSTYSRHSQSYSRHSQSYSRHSQSYNAPYPYPTPTSSPEPEHTSIPMHAILTPRVQSLYGTGAKPDYSSQRQSISSIPRPKSRASARSNATGARSYRSNMTGARSNKTSASQQGPKRWQDKLPLQGWCFLVGFVIPFVWWYAAFSRAEKGYYGGGIWSRDVETQWEGVRTDIHRDDGRIDAHTWRFRCRLMTVLSIVIYVPVIVLAAVFA</sequence>
<organism evidence="3 4">
    <name type="scientific">Rhizoctonia solani</name>
    <dbReference type="NCBI Taxonomy" id="456999"/>
    <lineage>
        <taxon>Eukaryota</taxon>
        <taxon>Fungi</taxon>
        <taxon>Dikarya</taxon>
        <taxon>Basidiomycota</taxon>
        <taxon>Agaricomycotina</taxon>
        <taxon>Agaricomycetes</taxon>
        <taxon>Cantharellales</taxon>
        <taxon>Ceratobasidiaceae</taxon>
        <taxon>Rhizoctonia</taxon>
    </lineage>
</organism>
<feature type="compositionally biased region" description="Low complexity" evidence="1">
    <location>
        <begin position="461"/>
        <end position="481"/>
    </location>
</feature>
<dbReference type="AlphaFoldDB" id="A0A8H8NWC4"/>
<dbReference type="GeneID" id="67031297"/>
<reference evidence="3" key="1">
    <citation type="submission" date="2020-05" db="EMBL/GenBank/DDBJ databases">
        <title>Evolutionary and genomic comparisons of hybrid uninucleate and nonhybrid Rhizoctonia fungi.</title>
        <authorList>
            <person name="Li C."/>
            <person name="Chen X."/>
        </authorList>
    </citation>
    <scope>NUCLEOTIDE SEQUENCE</scope>
    <source>
        <strain evidence="3">AG-1 IA</strain>
    </source>
</reference>
<accession>A0A8H8NWC4</accession>
<dbReference type="EMBL" id="CP059662">
    <property type="protein sequence ID" value="QRW20043.1"/>
    <property type="molecule type" value="Genomic_DNA"/>
</dbReference>
<feature type="region of interest" description="Disordered" evidence="1">
    <location>
        <begin position="145"/>
        <end position="263"/>
    </location>
</feature>
<keyword evidence="2" id="KW-0472">Membrane</keyword>
<keyword evidence="2" id="KW-1133">Transmembrane helix</keyword>
<feature type="compositionally biased region" description="Low complexity" evidence="1">
    <location>
        <begin position="525"/>
        <end position="536"/>
    </location>
</feature>
<proteinExistence type="predicted"/>
<dbReference type="KEGG" id="rsx:RhiXN_09018"/>
<feature type="compositionally biased region" description="Polar residues" evidence="1">
    <location>
        <begin position="1"/>
        <end position="16"/>
    </location>
</feature>
<feature type="transmembrane region" description="Helical" evidence="2">
    <location>
        <begin position="645"/>
        <end position="666"/>
    </location>
</feature>
<gene>
    <name evidence="3" type="ORF">RhiXN_09018</name>
</gene>
<feature type="compositionally biased region" description="Basic and acidic residues" evidence="1">
    <location>
        <begin position="163"/>
        <end position="172"/>
    </location>
</feature>
<name>A0A8H8NWC4_9AGAM</name>
<protein>
    <submittedName>
        <fullName evidence="3">Uncharacterized protein</fullName>
    </submittedName>
</protein>
<feature type="transmembrane region" description="Helical" evidence="2">
    <location>
        <begin position="581"/>
        <end position="599"/>
    </location>
</feature>
<feature type="region of interest" description="Disordered" evidence="1">
    <location>
        <begin position="374"/>
        <end position="501"/>
    </location>
</feature>
<evidence type="ECO:0000256" key="1">
    <source>
        <dbReference type="SAM" id="MobiDB-lite"/>
    </source>
</evidence>
<keyword evidence="2" id="KW-0812">Transmembrane</keyword>